<dbReference type="EMBL" id="QZAB01000091">
    <property type="protein sequence ID" value="RQD91103.1"/>
    <property type="molecule type" value="Genomic_DNA"/>
</dbReference>
<dbReference type="Pfam" id="PF03465">
    <property type="entry name" value="eRF1_3"/>
    <property type="match status" value="1"/>
</dbReference>
<evidence type="ECO:0000256" key="5">
    <source>
        <dbReference type="ARBA" id="ARBA00019723"/>
    </source>
</evidence>
<sequence length="419" mass="46861">MSEQSAQKKYEFKRKLEQLKSKKGRGTELVSLYIPPDKQISDVVSQLKVEHGQASNIKSKVTKTNVQGALDSLLSRLKYLEEVPENGIVYFTGAVDIGANKTNMETTIIEPPQQIITYRYHCDSRFFLEPLEAMLKETKTYGLLVLDRREATIGLLVGKRIEPYRHLTSTVPGKQRKGGQSAQRFQQLRLIAINDFYKKIGEAASEIFMSVELSDLAGILIGGPSPTKEEFDSGEYLHHELEKKKAGLFDVAYTDESGLSELVNAASERLYDIDLMEEKRAMEKFFGELVSESEKAAYGEENVRKNLEIGSVETLLISEDLRAERIVVNCSSCSYQNKYTLQLRAGELTSQESDASNNCPNCGSPIEIREKVDIVEELSNLADQMGTEVKFISTEFEEGSQLMNAFGGLAAILRFSTGI</sequence>
<evidence type="ECO:0000256" key="9">
    <source>
        <dbReference type="HAMAP-Rule" id="MF_00424"/>
    </source>
</evidence>
<dbReference type="Pfam" id="PF03463">
    <property type="entry name" value="eRF1_1"/>
    <property type="match status" value="1"/>
</dbReference>
<gene>
    <name evidence="9 11" type="primary">prf1</name>
    <name evidence="11" type="ORF">D5R95_01320</name>
</gene>
<dbReference type="AlphaFoldDB" id="A0A3R7XVQ1"/>
<name>A0A3R7XVQ1_9EURY</name>
<dbReference type="InterPro" id="IPR020918">
    <property type="entry name" value="Peptide_chain-rel_aRF1"/>
</dbReference>
<dbReference type="GO" id="GO:0016149">
    <property type="term" value="F:translation release factor activity, codon specific"/>
    <property type="evidence" value="ECO:0007669"/>
    <property type="project" value="UniProtKB-UniRule"/>
</dbReference>
<protein>
    <recommendedName>
        <fullName evidence="5 9">Peptide chain release factor subunit 1</fullName>
    </recommendedName>
    <alternativeName>
        <fullName evidence="8 9">Translation termination factor aRF1</fullName>
    </alternativeName>
</protein>
<organism evidence="11 12">
    <name type="scientific">Methanosalsum natronophilum</name>
    <dbReference type="NCBI Taxonomy" id="768733"/>
    <lineage>
        <taxon>Archaea</taxon>
        <taxon>Methanobacteriati</taxon>
        <taxon>Methanobacteriota</taxon>
        <taxon>Stenosarchaea group</taxon>
        <taxon>Methanomicrobia</taxon>
        <taxon>Methanosarcinales</taxon>
        <taxon>Methanosarcinaceae</taxon>
        <taxon>Methanosalsum</taxon>
    </lineage>
</organism>
<evidence type="ECO:0000256" key="1">
    <source>
        <dbReference type="ARBA" id="ARBA00002832"/>
    </source>
</evidence>
<dbReference type="PANTHER" id="PTHR10113">
    <property type="entry name" value="PEPTIDE CHAIN RELEASE FACTOR SUBUNIT 1"/>
    <property type="match status" value="1"/>
</dbReference>
<evidence type="ECO:0000313" key="12">
    <source>
        <dbReference type="Proteomes" id="UP000284763"/>
    </source>
</evidence>
<evidence type="ECO:0000313" key="11">
    <source>
        <dbReference type="EMBL" id="RQD91103.1"/>
    </source>
</evidence>
<dbReference type="Pfam" id="PF03464">
    <property type="entry name" value="eRF1_2"/>
    <property type="match status" value="1"/>
</dbReference>
<dbReference type="FunFam" id="3.30.1330.30:FF:000032">
    <property type="entry name" value="Eukaryotic peptide chain release factor subunit 1"/>
    <property type="match status" value="1"/>
</dbReference>
<dbReference type="SUPFAM" id="SSF55315">
    <property type="entry name" value="L30e-like"/>
    <property type="match status" value="1"/>
</dbReference>
<dbReference type="FunFam" id="3.30.960.10:FF:000003">
    <property type="entry name" value="Peptide chain release factor subunit 1"/>
    <property type="match status" value="1"/>
</dbReference>
<keyword evidence="6 9" id="KW-0963">Cytoplasm</keyword>
<evidence type="ECO:0000256" key="3">
    <source>
        <dbReference type="ARBA" id="ARBA00005326"/>
    </source>
</evidence>
<dbReference type="Gene3D" id="3.30.1330.30">
    <property type="match status" value="1"/>
</dbReference>
<dbReference type="Gene3D" id="1.20.5.170">
    <property type="match status" value="1"/>
</dbReference>
<dbReference type="SUPFAM" id="SSF53137">
    <property type="entry name" value="Translational machinery components"/>
    <property type="match status" value="1"/>
</dbReference>
<comment type="subunit">
    <text evidence="4 9">Heterodimer of two subunits, one of which binds GTP.</text>
</comment>
<dbReference type="InterPro" id="IPR005142">
    <property type="entry name" value="eRF1_3"/>
</dbReference>
<dbReference type="InterPro" id="IPR029064">
    <property type="entry name" value="Ribosomal_eL30-like_sf"/>
</dbReference>
<evidence type="ECO:0000256" key="6">
    <source>
        <dbReference type="ARBA" id="ARBA00022490"/>
    </source>
</evidence>
<dbReference type="Gene3D" id="3.30.960.10">
    <property type="entry name" value="eRF1 domain 1"/>
    <property type="match status" value="1"/>
</dbReference>
<dbReference type="InterPro" id="IPR005141">
    <property type="entry name" value="eRF1_2"/>
</dbReference>
<dbReference type="Gene3D" id="3.30.420.60">
    <property type="entry name" value="eRF1 domain 2"/>
    <property type="match status" value="1"/>
</dbReference>
<comment type="caution">
    <text evidence="11">The sequence shown here is derived from an EMBL/GenBank/DDBJ whole genome shotgun (WGS) entry which is preliminary data.</text>
</comment>
<dbReference type="GO" id="GO:0005737">
    <property type="term" value="C:cytoplasm"/>
    <property type="evidence" value="ECO:0007669"/>
    <property type="project" value="UniProtKB-SubCell"/>
</dbReference>
<accession>A0A3R7XVQ1</accession>
<comment type="similarity">
    <text evidence="3 9">Belongs to the eukaryotic release factor 1 family.</text>
</comment>
<dbReference type="Proteomes" id="UP000284763">
    <property type="component" value="Unassembled WGS sequence"/>
</dbReference>
<dbReference type="InterPro" id="IPR042226">
    <property type="entry name" value="eFR1_2_sf"/>
</dbReference>
<dbReference type="SUPFAM" id="SSF55481">
    <property type="entry name" value="N-terminal domain of eukaryotic peptide chain release factor subunit 1, ERF1"/>
    <property type="match status" value="1"/>
</dbReference>
<dbReference type="InterPro" id="IPR005140">
    <property type="entry name" value="eRF1_Pelota-like_N"/>
</dbReference>
<evidence type="ECO:0000256" key="8">
    <source>
        <dbReference type="ARBA" id="ARBA00031168"/>
    </source>
</evidence>
<reference evidence="11 12" key="1">
    <citation type="submission" date="2018-08" db="EMBL/GenBank/DDBJ databases">
        <title>The metabolism and importance of syntrophic acetate oxidation coupled to methane or sulfide production in haloalkaline environments.</title>
        <authorList>
            <person name="Timmers P.H.A."/>
            <person name="Vavourakis C.D."/>
            <person name="Sorokin D.Y."/>
            <person name="Sinninghe Damste J.S."/>
            <person name="Muyzer G."/>
            <person name="Stams A.J.M."/>
            <person name="Plugge C.M."/>
        </authorList>
    </citation>
    <scope>NUCLEOTIDE SEQUENCE [LARGE SCALE GENOMIC DNA]</scope>
    <source>
        <strain evidence="11">MSAO_Arc3</strain>
    </source>
</reference>
<dbReference type="FunFam" id="3.30.420.60:FF:000003">
    <property type="entry name" value="Peptide chain release factor subunit 1"/>
    <property type="match status" value="1"/>
</dbReference>
<evidence type="ECO:0000256" key="4">
    <source>
        <dbReference type="ARBA" id="ARBA00011520"/>
    </source>
</evidence>
<dbReference type="HAMAP" id="MF_00424">
    <property type="entry name" value="Rel_fact_arch_1"/>
    <property type="match status" value="1"/>
</dbReference>
<keyword evidence="7 9" id="KW-0648">Protein biosynthesis</keyword>
<comment type="function">
    <text evidence="1 9">Directs the termination of nascent peptide synthesis (translation) in response to the termination codons UAA, UAG and UGA.</text>
</comment>
<dbReference type="SMART" id="SM01194">
    <property type="entry name" value="eRF1_1"/>
    <property type="match status" value="1"/>
</dbReference>
<comment type="subcellular location">
    <subcellularLocation>
        <location evidence="2 9">Cytoplasm</location>
    </subcellularLocation>
</comment>
<evidence type="ECO:0000256" key="2">
    <source>
        <dbReference type="ARBA" id="ARBA00004496"/>
    </source>
</evidence>
<proteinExistence type="inferred from homology"/>
<feature type="domain" description="eRF1/Pelota-like N-terminal" evidence="10">
    <location>
        <begin position="1"/>
        <end position="136"/>
    </location>
</feature>
<evidence type="ECO:0000256" key="7">
    <source>
        <dbReference type="ARBA" id="ARBA00022917"/>
    </source>
</evidence>
<evidence type="ECO:0000259" key="10">
    <source>
        <dbReference type="SMART" id="SM01194"/>
    </source>
</evidence>
<dbReference type="NCBIfam" id="TIGR03676">
    <property type="entry name" value="aRF1_eRF1"/>
    <property type="match status" value="1"/>
</dbReference>
<dbReference type="InterPro" id="IPR004403">
    <property type="entry name" value="Peptide_chain-rel_eRF1/aRF1"/>
</dbReference>
<dbReference type="InterPro" id="IPR024049">
    <property type="entry name" value="eRF1_1_sf"/>
</dbReference>